<keyword evidence="2 3" id="KW-0802">TPR repeat</keyword>
<dbReference type="SMART" id="SM00028">
    <property type="entry name" value="TPR"/>
    <property type="match status" value="1"/>
</dbReference>
<sequence length="173" mass="18863">MKDESINSRENTVAAPLRSIRLPSVLFAAVAILPLVGCASGGPVLSVRETPPPELLGAKQIDPAMRERILRAVDQDANERVLRDNLKQHPDNIDAAIGLTKVLLAQKRPDEALDVLDRLLLGAPGSLRALNAKAVVLDVQGRHDAAQALYRQALKIEPENEMLRHNLRLSLSL</sequence>
<dbReference type="EMBL" id="WITC01000135">
    <property type="protein sequence ID" value="MQX19254.1"/>
    <property type="molecule type" value="Genomic_DNA"/>
</dbReference>
<evidence type="ECO:0000313" key="4">
    <source>
        <dbReference type="EMBL" id="MQX19254.1"/>
    </source>
</evidence>
<organism evidence="4 5">
    <name type="scientific">Sinorhizobium terangae</name>
    <dbReference type="NCBI Taxonomy" id="110322"/>
    <lineage>
        <taxon>Bacteria</taxon>
        <taxon>Pseudomonadati</taxon>
        <taxon>Pseudomonadota</taxon>
        <taxon>Alphaproteobacteria</taxon>
        <taxon>Hyphomicrobiales</taxon>
        <taxon>Rhizobiaceae</taxon>
        <taxon>Sinorhizobium/Ensifer group</taxon>
        <taxon>Sinorhizobium</taxon>
    </lineage>
</organism>
<dbReference type="SUPFAM" id="SSF48452">
    <property type="entry name" value="TPR-like"/>
    <property type="match status" value="1"/>
</dbReference>
<dbReference type="Gene3D" id="1.25.40.10">
    <property type="entry name" value="Tetratricopeptide repeat domain"/>
    <property type="match status" value="1"/>
</dbReference>
<reference evidence="4 5" key="1">
    <citation type="journal article" date="2013" name="Genome Biol.">
        <title>Comparative genomics of the core and accessory genomes of 48 Sinorhizobium strains comprising five genospecies.</title>
        <authorList>
            <person name="Sugawara M."/>
            <person name="Epstein B."/>
            <person name="Badgley B.D."/>
            <person name="Unno T."/>
            <person name="Xu L."/>
            <person name="Reese J."/>
            <person name="Gyaneshwar P."/>
            <person name="Denny R."/>
            <person name="Mudge J."/>
            <person name="Bharti A.K."/>
            <person name="Farmer A.D."/>
            <person name="May G.D."/>
            <person name="Woodward J.E."/>
            <person name="Medigue C."/>
            <person name="Vallenet D."/>
            <person name="Lajus A."/>
            <person name="Rouy Z."/>
            <person name="Martinez-Vaz B."/>
            <person name="Tiffin P."/>
            <person name="Young N.D."/>
            <person name="Sadowsky M.J."/>
        </authorList>
    </citation>
    <scope>NUCLEOTIDE SEQUENCE [LARGE SCALE GENOMIC DNA]</scope>
    <source>
        <strain evidence="4 5">USDA4894</strain>
    </source>
</reference>
<name>A0A6N7LT76_SINTE</name>
<keyword evidence="5" id="KW-1185">Reference proteome</keyword>
<dbReference type="InterPro" id="IPR051685">
    <property type="entry name" value="Ycf3/AcsC/BcsC/TPR_MFPF"/>
</dbReference>
<dbReference type="Pfam" id="PF14559">
    <property type="entry name" value="TPR_19"/>
    <property type="match status" value="1"/>
</dbReference>
<evidence type="ECO:0000256" key="3">
    <source>
        <dbReference type="PROSITE-ProRule" id="PRU00339"/>
    </source>
</evidence>
<protein>
    <submittedName>
        <fullName evidence="4">Tetratricopeptide repeat protein</fullName>
    </submittedName>
</protein>
<dbReference type="InterPro" id="IPR019734">
    <property type="entry name" value="TPR_rpt"/>
</dbReference>
<dbReference type="AlphaFoldDB" id="A0A6N7LT76"/>
<dbReference type="OrthoDB" id="7817412at2"/>
<keyword evidence="1" id="KW-0677">Repeat</keyword>
<dbReference type="InterPro" id="IPR011990">
    <property type="entry name" value="TPR-like_helical_dom_sf"/>
</dbReference>
<proteinExistence type="predicted"/>
<dbReference type="Proteomes" id="UP000439983">
    <property type="component" value="Unassembled WGS sequence"/>
</dbReference>
<evidence type="ECO:0000256" key="1">
    <source>
        <dbReference type="ARBA" id="ARBA00022737"/>
    </source>
</evidence>
<accession>A0A6N7LT76</accession>
<dbReference type="PANTHER" id="PTHR44943:SF8">
    <property type="entry name" value="TPR REPEAT-CONTAINING PROTEIN MJ0263"/>
    <property type="match status" value="1"/>
</dbReference>
<feature type="repeat" description="TPR" evidence="3">
    <location>
        <begin position="127"/>
        <end position="160"/>
    </location>
</feature>
<evidence type="ECO:0000256" key="2">
    <source>
        <dbReference type="ARBA" id="ARBA00022803"/>
    </source>
</evidence>
<dbReference type="PROSITE" id="PS50005">
    <property type="entry name" value="TPR"/>
    <property type="match status" value="1"/>
</dbReference>
<gene>
    <name evidence="4" type="ORF">GHK62_32420</name>
</gene>
<dbReference type="RefSeq" id="WP_153443105.1">
    <property type="nucleotide sequence ID" value="NZ_JACIGA010000018.1"/>
</dbReference>
<comment type="caution">
    <text evidence="4">The sequence shown here is derived from an EMBL/GenBank/DDBJ whole genome shotgun (WGS) entry which is preliminary data.</text>
</comment>
<evidence type="ECO:0000313" key="5">
    <source>
        <dbReference type="Proteomes" id="UP000439983"/>
    </source>
</evidence>
<dbReference type="PANTHER" id="PTHR44943">
    <property type="entry name" value="CELLULOSE SYNTHASE OPERON PROTEIN C"/>
    <property type="match status" value="1"/>
</dbReference>